<protein>
    <submittedName>
        <fullName evidence="4">Uncharacterized protein</fullName>
    </submittedName>
</protein>
<name>A0A1F5KBY1_9BACT</name>
<evidence type="ECO:0000256" key="3">
    <source>
        <dbReference type="SAM" id="SignalP"/>
    </source>
</evidence>
<proteinExistence type="predicted"/>
<evidence type="ECO:0000313" key="5">
    <source>
        <dbReference type="Proteomes" id="UP000176527"/>
    </source>
</evidence>
<gene>
    <name evidence="4" type="ORF">A3F00_00020</name>
</gene>
<sequence length="311" mass="31833">MKSISKKFITGFISFLLLGLGFSSPAFADEISISLSGNGTGSTSDATVTVTSNTNVEQTNTADVVNSIGINANTGDNTANNNTGGDTSITTGDISQNVDVLNVANTNGTNEGASYSQETNVSISDNGSGSTNNVTVNLTNDKNVDQNNSADIENNVNLDANTGGNSASGNSGGSVNISTGGVDQSTNITNCLNLNWFGFVNPFDCPKPEGGSGDQPPGDGEPSVSPPVTQVLSQPGPSSSSSSSSSSSGSSGEVLGVSILPLTGSPLNIWVLGAYAAVLMIFGYFLIMKSYSMELALIKQKRGRYYNKDSL</sequence>
<evidence type="ECO:0000256" key="1">
    <source>
        <dbReference type="SAM" id="MobiDB-lite"/>
    </source>
</evidence>
<feature type="region of interest" description="Disordered" evidence="1">
    <location>
        <begin position="109"/>
        <end position="149"/>
    </location>
</feature>
<comment type="caution">
    <text evidence="4">The sequence shown here is derived from an EMBL/GenBank/DDBJ whole genome shotgun (WGS) entry which is preliminary data.</text>
</comment>
<feature type="compositionally biased region" description="Polar residues" evidence="1">
    <location>
        <begin position="226"/>
        <end position="237"/>
    </location>
</feature>
<feature type="transmembrane region" description="Helical" evidence="2">
    <location>
        <begin position="267"/>
        <end position="287"/>
    </location>
</feature>
<feature type="compositionally biased region" description="Low complexity" evidence="1">
    <location>
        <begin position="238"/>
        <end position="250"/>
    </location>
</feature>
<evidence type="ECO:0000313" key="4">
    <source>
        <dbReference type="EMBL" id="OGE38388.1"/>
    </source>
</evidence>
<dbReference type="AlphaFoldDB" id="A0A1F5KBY1"/>
<reference evidence="4 5" key="1">
    <citation type="journal article" date="2016" name="Nat. Commun.">
        <title>Thousands of microbial genomes shed light on interconnected biogeochemical processes in an aquifer system.</title>
        <authorList>
            <person name="Anantharaman K."/>
            <person name="Brown C.T."/>
            <person name="Hug L.A."/>
            <person name="Sharon I."/>
            <person name="Castelle C.J."/>
            <person name="Probst A.J."/>
            <person name="Thomas B.C."/>
            <person name="Singh A."/>
            <person name="Wilkins M.J."/>
            <person name="Karaoz U."/>
            <person name="Brodie E.L."/>
            <person name="Williams K.H."/>
            <person name="Hubbard S.S."/>
            <person name="Banfield J.F."/>
        </authorList>
    </citation>
    <scope>NUCLEOTIDE SEQUENCE [LARGE SCALE GENOMIC DNA]</scope>
</reference>
<evidence type="ECO:0000256" key="2">
    <source>
        <dbReference type="SAM" id="Phobius"/>
    </source>
</evidence>
<organism evidence="4 5">
    <name type="scientific">Candidatus Daviesbacteria bacterium RIFCSPHIGHO2_12_FULL_37_11</name>
    <dbReference type="NCBI Taxonomy" id="1797777"/>
    <lineage>
        <taxon>Bacteria</taxon>
        <taxon>Candidatus Daviesiibacteriota</taxon>
    </lineage>
</organism>
<keyword evidence="2" id="KW-0472">Membrane</keyword>
<keyword evidence="3" id="KW-0732">Signal</keyword>
<feature type="region of interest" description="Disordered" evidence="1">
    <location>
        <begin position="205"/>
        <end position="250"/>
    </location>
</feature>
<feature type="chain" id="PRO_5009519108" evidence="3">
    <location>
        <begin position="29"/>
        <end position="311"/>
    </location>
</feature>
<dbReference type="EMBL" id="MFDE01000022">
    <property type="protein sequence ID" value="OGE38388.1"/>
    <property type="molecule type" value="Genomic_DNA"/>
</dbReference>
<dbReference type="Proteomes" id="UP000176527">
    <property type="component" value="Unassembled WGS sequence"/>
</dbReference>
<feature type="signal peptide" evidence="3">
    <location>
        <begin position="1"/>
        <end position="28"/>
    </location>
</feature>
<keyword evidence="2" id="KW-1133">Transmembrane helix</keyword>
<keyword evidence="2" id="KW-0812">Transmembrane</keyword>
<accession>A0A1F5KBY1</accession>